<feature type="transmembrane region" description="Helical" evidence="12">
    <location>
        <begin position="78"/>
        <end position="97"/>
    </location>
</feature>
<dbReference type="PANTHER" id="PTHR45436">
    <property type="entry name" value="SENSOR HISTIDINE KINASE YKOH"/>
    <property type="match status" value="1"/>
</dbReference>
<feature type="transmembrane region" description="Helical" evidence="12">
    <location>
        <begin position="12"/>
        <end position="33"/>
    </location>
</feature>
<proteinExistence type="predicted"/>
<evidence type="ECO:0000256" key="8">
    <source>
        <dbReference type="ARBA" id="ARBA00022777"/>
    </source>
</evidence>
<comment type="subcellular location">
    <subcellularLocation>
        <location evidence="3">Cell membrane</location>
    </subcellularLocation>
    <subcellularLocation>
        <location evidence="2">Membrane</location>
        <topology evidence="2">Multi-pass membrane protein</topology>
    </subcellularLocation>
</comment>
<dbReference type="InterPro" id="IPR004358">
    <property type="entry name" value="Sig_transdc_His_kin-like_C"/>
</dbReference>
<dbReference type="PRINTS" id="PR00344">
    <property type="entry name" value="BCTRLSENSOR"/>
</dbReference>
<name>A0ABP6SXS8_9ACTN</name>
<dbReference type="Pfam" id="PF00512">
    <property type="entry name" value="HisKA"/>
    <property type="match status" value="1"/>
</dbReference>
<dbReference type="Pfam" id="PF02518">
    <property type="entry name" value="HATPase_c"/>
    <property type="match status" value="1"/>
</dbReference>
<dbReference type="EC" id="2.7.13.3" evidence="4"/>
<keyword evidence="11 12" id="KW-0472">Membrane</keyword>
<keyword evidence="6" id="KW-0808">Transferase</keyword>
<dbReference type="InterPro" id="IPR003661">
    <property type="entry name" value="HisK_dim/P_dom"/>
</dbReference>
<dbReference type="SMART" id="SM00387">
    <property type="entry name" value="HATPase_c"/>
    <property type="match status" value="1"/>
</dbReference>
<organism evidence="15 16">
    <name type="scientific">Cryptosporangium minutisporangium</name>
    <dbReference type="NCBI Taxonomy" id="113569"/>
    <lineage>
        <taxon>Bacteria</taxon>
        <taxon>Bacillati</taxon>
        <taxon>Actinomycetota</taxon>
        <taxon>Actinomycetes</taxon>
        <taxon>Cryptosporangiales</taxon>
        <taxon>Cryptosporangiaceae</taxon>
        <taxon>Cryptosporangium</taxon>
    </lineage>
</organism>
<dbReference type="Gene3D" id="1.10.287.130">
    <property type="match status" value="1"/>
</dbReference>
<evidence type="ECO:0000256" key="5">
    <source>
        <dbReference type="ARBA" id="ARBA00022553"/>
    </source>
</evidence>
<evidence type="ECO:0000256" key="9">
    <source>
        <dbReference type="ARBA" id="ARBA00022989"/>
    </source>
</evidence>
<dbReference type="PANTHER" id="PTHR45436:SF15">
    <property type="entry name" value="SENSOR HISTIDINE KINASE CUSS"/>
    <property type="match status" value="1"/>
</dbReference>
<dbReference type="PROSITE" id="PS50109">
    <property type="entry name" value="HIS_KIN"/>
    <property type="match status" value="1"/>
</dbReference>
<dbReference type="Gene3D" id="3.30.565.10">
    <property type="entry name" value="Histidine kinase-like ATPase, C-terminal domain"/>
    <property type="match status" value="1"/>
</dbReference>
<feature type="domain" description="Histidine kinase" evidence="13">
    <location>
        <begin position="164"/>
        <end position="373"/>
    </location>
</feature>
<dbReference type="SUPFAM" id="SSF158472">
    <property type="entry name" value="HAMP domain-like"/>
    <property type="match status" value="1"/>
</dbReference>
<dbReference type="InterPro" id="IPR050428">
    <property type="entry name" value="TCS_sensor_his_kinase"/>
</dbReference>
<dbReference type="RefSeq" id="WP_345728358.1">
    <property type="nucleotide sequence ID" value="NZ_BAAAYN010000017.1"/>
</dbReference>
<evidence type="ECO:0000256" key="2">
    <source>
        <dbReference type="ARBA" id="ARBA00004141"/>
    </source>
</evidence>
<evidence type="ECO:0000256" key="11">
    <source>
        <dbReference type="ARBA" id="ARBA00023136"/>
    </source>
</evidence>
<gene>
    <name evidence="15" type="ORF">GCM10020369_26530</name>
</gene>
<dbReference type="EMBL" id="BAAAYN010000017">
    <property type="protein sequence ID" value="GAA3386747.1"/>
    <property type="molecule type" value="Genomic_DNA"/>
</dbReference>
<dbReference type="InterPro" id="IPR036890">
    <property type="entry name" value="HATPase_C_sf"/>
</dbReference>
<evidence type="ECO:0000256" key="10">
    <source>
        <dbReference type="ARBA" id="ARBA00023012"/>
    </source>
</evidence>
<evidence type="ECO:0000313" key="15">
    <source>
        <dbReference type="EMBL" id="GAA3386747.1"/>
    </source>
</evidence>
<keyword evidence="9 12" id="KW-1133">Transmembrane helix</keyword>
<evidence type="ECO:0000313" key="16">
    <source>
        <dbReference type="Proteomes" id="UP001501676"/>
    </source>
</evidence>
<evidence type="ECO:0000256" key="6">
    <source>
        <dbReference type="ARBA" id="ARBA00022679"/>
    </source>
</evidence>
<dbReference type="PROSITE" id="PS50885">
    <property type="entry name" value="HAMP"/>
    <property type="match status" value="1"/>
</dbReference>
<evidence type="ECO:0000256" key="7">
    <source>
        <dbReference type="ARBA" id="ARBA00022692"/>
    </source>
</evidence>
<dbReference type="SMART" id="SM00388">
    <property type="entry name" value="HisKA"/>
    <property type="match status" value="1"/>
</dbReference>
<dbReference type="SUPFAM" id="SSF55874">
    <property type="entry name" value="ATPase domain of HSP90 chaperone/DNA topoisomerase II/histidine kinase"/>
    <property type="match status" value="1"/>
</dbReference>
<dbReference type="InterPro" id="IPR003660">
    <property type="entry name" value="HAMP_dom"/>
</dbReference>
<evidence type="ECO:0000256" key="4">
    <source>
        <dbReference type="ARBA" id="ARBA00012438"/>
    </source>
</evidence>
<feature type="domain" description="HAMP" evidence="14">
    <location>
        <begin position="98"/>
        <end position="156"/>
    </location>
</feature>
<comment type="catalytic activity">
    <reaction evidence="1">
        <text>ATP + protein L-histidine = ADP + protein N-phospho-L-histidine.</text>
        <dbReference type="EC" id="2.7.13.3"/>
    </reaction>
</comment>
<dbReference type="Gene3D" id="6.10.340.10">
    <property type="match status" value="1"/>
</dbReference>
<sequence>MNRLTLRLRLALVYGGLFMLSGVVLLAVTYVLIAQRLPAAGDGGPLVKAGVPGKGESVITDVRQDAQHEALTALLTQGGIALALVGVVATAFGWLIAGRMLQPLHRVTETARRIADAPIADRILHERIALDGPRDEVKELADTFDVMLERLDHAFDGERRFIANASHELRTPLTVNRALLEVALHRSEPVPEVRHLAETLLAVNGRHERLIDGLLLLARSERDVGERAYLDLADLADHVANAVQPGSVTVLTKLAEAPTLGNPVLLDRLVQNLVENGVRYNLPSGGCVEILTGVAGGSAVLEVRNTGPVVPRYEVPGLFQPFRRLSERVAGGSGAGLGLSIVQAVAKAHGGSVSATPGLEGGLVVTVVLPLAA</sequence>
<dbReference type="CDD" id="cd00082">
    <property type="entry name" value="HisKA"/>
    <property type="match status" value="1"/>
</dbReference>
<evidence type="ECO:0000256" key="1">
    <source>
        <dbReference type="ARBA" id="ARBA00000085"/>
    </source>
</evidence>
<accession>A0ABP6SXS8</accession>
<keyword evidence="10" id="KW-0902">Two-component regulatory system</keyword>
<comment type="caution">
    <text evidence="15">The sequence shown here is derived from an EMBL/GenBank/DDBJ whole genome shotgun (WGS) entry which is preliminary data.</text>
</comment>
<protein>
    <recommendedName>
        <fullName evidence="4">histidine kinase</fullName>
        <ecNumber evidence="4">2.7.13.3</ecNumber>
    </recommendedName>
</protein>
<keyword evidence="8 15" id="KW-0418">Kinase</keyword>
<dbReference type="GO" id="GO:0016301">
    <property type="term" value="F:kinase activity"/>
    <property type="evidence" value="ECO:0007669"/>
    <property type="project" value="UniProtKB-KW"/>
</dbReference>
<dbReference type="Proteomes" id="UP001501676">
    <property type="component" value="Unassembled WGS sequence"/>
</dbReference>
<dbReference type="SMART" id="SM00304">
    <property type="entry name" value="HAMP"/>
    <property type="match status" value="1"/>
</dbReference>
<dbReference type="InterPro" id="IPR003594">
    <property type="entry name" value="HATPase_dom"/>
</dbReference>
<evidence type="ECO:0000259" key="14">
    <source>
        <dbReference type="PROSITE" id="PS50885"/>
    </source>
</evidence>
<dbReference type="CDD" id="cd00075">
    <property type="entry name" value="HATPase"/>
    <property type="match status" value="1"/>
</dbReference>
<reference evidence="16" key="1">
    <citation type="journal article" date="2019" name="Int. J. Syst. Evol. Microbiol.">
        <title>The Global Catalogue of Microorganisms (GCM) 10K type strain sequencing project: providing services to taxonomists for standard genome sequencing and annotation.</title>
        <authorList>
            <consortium name="The Broad Institute Genomics Platform"/>
            <consortium name="The Broad Institute Genome Sequencing Center for Infectious Disease"/>
            <person name="Wu L."/>
            <person name="Ma J."/>
        </authorList>
    </citation>
    <scope>NUCLEOTIDE SEQUENCE [LARGE SCALE GENOMIC DNA]</scope>
    <source>
        <strain evidence="16">JCM 9458</strain>
    </source>
</reference>
<evidence type="ECO:0000256" key="3">
    <source>
        <dbReference type="ARBA" id="ARBA00004236"/>
    </source>
</evidence>
<evidence type="ECO:0000259" key="13">
    <source>
        <dbReference type="PROSITE" id="PS50109"/>
    </source>
</evidence>
<dbReference type="InterPro" id="IPR036097">
    <property type="entry name" value="HisK_dim/P_sf"/>
</dbReference>
<dbReference type="CDD" id="cd06225">
    <property type="entry name" value="HAMP"/>
    <property type="match status" value="1"/>
</dbReference>
<keyword evidence="16" id="KW-1185">Reference proteome</keyword>
<dbReference type="SUPFAM" id="SSF47384">
    <property type="entry name" value="Homodimeric domain of signal transducing histidine kinase"/>
    <property type="match status" value="1"/>
</dbReference>
<dbReference type="InterPro" id="IPR005467">
    <property type="entry name" value="His_kinase_dom"/>
</dbReference>
<dbReference type="Pfam" id="PF00672">
    <property type="entry name" value="HAMP"/>
    <property type="match status" value="1"/>
</dbReference>
<keyword evidence="5" id="KW-0597">Phosphoprotein</keyword>
<evidence type="ECO:0000256" key="12">
    <source>
        <dbReference type="SAM" id="Phobius"/>
    </source>
</evidence>
<keyword evidence="7 12" id="KW-0812">Transmembrane</keyword>